<sequence length="566" mass="62493">MQKPDVIVVGAGGGGAVIAKELGELGLHVLMLEAGPWYGNKQWPRPNIDKGGFCSRSVDDLDVSLFKESYNKLENNMNDQIAGRLRWGPANRENPPWNRTFQQRGFVWQNSGVGGSTQHYLANSPRAIPSAIEGQWPLSYRELIPYYEKVEAELPVEFAPTTSKEELFYYGAKKAGWNLLATLNVETPGFRAQPNAILPPNENLLHPAYTEEQLSWMEGCTLAGHCINGCPHGPSVSKIAKRSTNVSYVPLALNTGNVEIRPNTFSYQVITEKHPKEGIRATGVKVRNTWTGEREELFADCIIVAAGAIETPRLWLNSSLPFNPWTGRGLVNHDMDMVTGVFNEKELLSILGSPAVNPFAGHTSGARLDYPGLGSIQIIGTSPGLMASFSYALGHSENKKFHHDSNNNPFKTGRVIGKELIELMADYQKSLSILIVTDDEVDRKNNVSVVPANLDEHGAIPSIRYAPTRNTRRTKRELVKIAADILLQAGARKVIHSHWPDGLMIHIMSTMRMGYVVDENCEALEVSRMFIADNSVLTNGLGGANPTLTTQALATRTAEKIYEKYF</sequence>
<dbReference type="PANTHER" id="PTHR46056:SF12">
    <property type="entry name" value="LONG-CHAIN-ALCOHOL OXIDASE"/>
    <property type="match status" value="1"/>
</dbReference>
<dbReference type="InterPro" id="IPR000172">
    <property type="entry name" value="GMC_OxRdtase_N"/>
</dbReference>
<dbReference type="PANTHER" id="PTHR46056">
    <property type="entry name" value="LONG-CHAIN-ALCOHOL OXIDASE"/>
    <property type="match status" value="1"/>
</dbReference>
<organism evidence="7 8">
    <name type="scientific">Thalassobacillus cyri</name>
    <dbReference type="NCBI Taxonomy" id="571932"/>
    <lineage>
        <taxon>Bacteria</taxon>
        <taxon>Bacillati</taxon>
        <taxon>Bacillota</taxon>
        <taxon>Bacilli</taxon>
        <taxon>Bacillales</taxon>
        <taxon>Bacillaceae</taxon>
        <taxon>Thalassobacillus</taxon>
    </lineage>
</organism>
<keyword evidence="8" id="KW-1185">Reference proteome</keyword>
<dbReference type="RefSeq" id="WP_093041570.1">
    <property type="nucleotide sequence ID" value="NZ_FNQR01000001.1"/>
</dbReference>
<name>A0A1H3W6D0_9BACI</name>
<feature type="domain" description="Glucose-methanol-choline oxidoreductase N-terminal" evidence="5">
    <location>
        <begin position="219"/>
        <end position="333"/>
    </location>
</feature>
<dbReference type="Pfam" id="PF05199">
    <property type="entry name" value="GMC_oxred_C"/>
    <property type="match status" value="1"/>
</dbReference>
<dbReference type="Gene3D" id="3.50.50.60">
    <property type="entry name" value="FAD/NAD(P)-binding domain"/>
    <property type="match status" value="2"/>
</dbReference>
<keyword evidence="3" id="KW-0274">FAD</keyword>
<protein>
    <submittedName>
        <fullName evidence="7">Choline dehydrogenase</fullName>
    </submittedName>
</protein>
<dbReference type="Pfam" id="PF00732">
    <property type="entry name" value="GMC_oxred_N"/>
    <property type="match status" value="1"/>
</dbReference>
<keyword evidence="2" id="KW-0285">Flavoprotein</keyword>
<evidence type="ECO:0000259" key="6">
    <source>
        <dbReference type="Pfam" id="PF05199"/>
    </source>
</evidence>
<dbReference type="GO" id="GO:0050660">
    <property type="term" value="F:flavin adenine dinucleotide binding"/>
    <property type="evidence" value="ECO:0007669"/>
    <property type="project" value="InterPro"/>
</dbReference>
<evidence type="ECO:0000256" key="3">
    <source>
        <dbReference type="ARBA" id="ARBA00022827"/>
    </source>
</evidence>
<dbReference type="Proteomes" id="UP000198584">
    <property type="component" value="Unassembled WGS sequence"/>
</dbReference>
<evidence type="ECO:0000256" key="2">
    <source>
        <dbReference type="ARBA" id="ARBA00022630"/>
    </source>
</evidence>
<dbReference type="InterPro" id="IPR036188">
    <property type="entry name" value="FAD/NAD-bd_sf"/>
</dbReference>
<evidence type="ECO:0000259" key="5">
    <source>
        <dbReference type="Pfam" id="PF00732"/>
    </source>
</evidence>
<dbReference type="PRINTS" id="PR00411">
    <property type="entry name" value="PNDRDTASEI"/>
</dbReference>
<proteinExistence type="inferred from homology"/>
<dbReference type="STRING" id="571932.SAMN05421743_101333"/>
<keyword evidence="4" id="KW-0560">Oxidoreductase</keyword>
<evidence type="ECO:0000313" key="7">
    <source>
        <dbReference type="EMBL" id="SDZ82560.1"/>
    </source>
</evidence>
<dbReference type="EMBL" id="FNQR01000001">
    <property type="protein sequence ID" value="SDZ82560.1"/>
    <property type="molecule type" value="Genomic_DNA"/>
</dbReference>
<evidence type="ECO:0000256" key="4">
    <source>
        <dbReference type="ARBA" id="ARBA00023002"/>
    </source>
</evidence>
<evidence type="ECO:0000256" key="1">
    <source>
        <dbReference type="ARBA" id="ARBA00010790"/>
    </source>
</evidence>
<comment type="similarity">
    <text evidence="1">Belongs to the GMC oxidoreductase family.</text>
</comment>
<dbReference type="InterPro" id="IPR007867">
    <property type="entry name" value="GMC_OxRtase_C"/>
</dbReference>
<feature type="domain" description="Glucose-methanol-choline oxidoreductase C-terminal" evidence="6">
    <location>
        <begin position="455"/>
        <end position="554"/>
    </location>
</feature>
<dbReference type="AlphaFoldDB" id="A0A1H3W6D0"/>
<evidence type="ECO:0000313" key="8">
    <source>
        <dbReference type="Proteomes" id="UP000198584"/>
    </source>
</evidence>
<dbReference type="OrthoDB" id="9787779at2"/>
<gene>
    <name evidence="7" type="ORF">SAMN05421743_101333</name>
</gene>
<dbReference type="GO" id="GO:0016614">
    <property type="term" value="F:oxidoreductase activity, acting on CH-OH group of donors"/>
    <property type="evidence" value="ECO:0007669"/>
    <property type="project" value="InterPro"/>
</dbReference>
<accession>A0A1H3W6D0</accession>
<reference evidence="7 8" key="1">
    <citation type="submission" date="2016-10" db="EMBL/GenBank/DDBJ databases">
        <authorList>
            <person name="de Groot N.N."/>
        </authorList>
    </citation>
    <scope>NUCLEOTIDE SEQUENCE [LARGE SCALE GENOMIC DNA]</scope>
    <source>
        <strain evidence="7 8">CCM7597</strain>
    </source>
</reference>
<dbReference type="SUPFAM" id="SSF51905">
    <property type="entry name" value="FAD/NAD(P)-binding domain"/>
    <property type="match status" value="1"/>
</dbReference>